<comment type="caution">
    <text evidence="1">The sequence shown here is derived from an EMBL/GenBank/DDBJ whole genome shotgun (WGS) entry which is preliminary data.</text>
</comment>
<dbReference type="AlphaFoldDB" id="A0A482VFS2"/>
<dbReference type="EMBL" id="QDEB01106754">
    <property type="protein sequence ID" value="RZB94390.1"/>
    <property type="molecule type" value="Genomic_DNA"/>
</dbReference>
<evidence type="ECO:0008006" key="3">
    <source>
        <dbReference type="Google" id="ProtNLM"/>
    </source>
</evidence>
<reference evidence="1 2" key="1">
    <citation type="submission" date="2017-03" db="EMBL/GenBank/DDBJ databases">
        <title>Genome of the blue death feigning beetle - Asbolus verrucosus.</title>
        <authorList>
            <person name="Rider S.D."/>
        </authorList>
    </citation>
    <scope>NUCLEOTIDE SEQUENCE [LARGE SCALE GENOMIC DNA]</scope>
    <source>
        <strain evidence="1">Butters</strain>
        <tissue evidence="1">Head and leg muscle</tissue>
    </source>
</reference>
<dbReference type="Gene3D" id="3.30.420.10">
    <property type="entry name" value="Ribonuclease H-like superfamily/Ribonuclease H"/>
    <property type="match status" value="1"/>
</dbReference>
<evidence type="ECO:0000313" key="2">
    <source>
        <dbReference type="Proteomes" id="UP000292052"/>
    </source>
</evidence>
<dbReference type="Proteomes" id="UP000292052">
    <property type="component" value="Unassembled WGS sequence"/>
</dbReference>
<dbReference type="InterPro" id="IPR036397">
    <property type="entry name" value="RNaseH_sf"/>
</dbReference>
<keyword evidence="2" id="KW-1185">Reference proteome</keyword>
<gene>
    <name evidence="1" type="ORF">BDFB_013984</name>
</gene>
<organism evidence="1 2">
    <name type="scientific">Asbolus verrucosus</name>
    <name type="common">Desert ironclad beetle</name>
    <dbReference type="NCBI Taxonomy" id="1661398"/>
    <lineage>
        <taxon>Eukaryota</taxon>
        <taxon>Metazoa</taxon>
        <taxon>Ecdysozoa</taxon>
        <taxon>Arthropoda</taxon>
        <taxon>Hexapoda</taxon>
        <taxon>Insecta</taxon>
        <taxon>Pterygota</taxon>
        <taxon>Neoptera</taxon>
        <taxon>Endopterygota</taxon>
        <taxon>Coleoptera</taxon>
        <taxon>Polyphaga</taxon>
        <taxon>Cucujiformia</taxon>
        <taxon>Tenebrionidae</taxon>
        <taxon>Pimeliinae</taxon>
        <taxon>Asbolus</taxon>
    </lineage>
</organism>
<proteinExistence type="predicted"/>
<protein>
    <recommendedName>
        <fullName evidence="3">DDE 3 domain containing protein</fullName>
    </recommendedName>
</protein>
<name>A0A482VFS2_ASBVE</name>
<sequence length="82" mass="9704">MTITAQRHQDNIHNNFVNQLHVEKLQNGYQHDEATAHTTSAVMKYLREFYDDRLISLHSHLEYPPKSPDLTTLDSRNFMKCF</sequence>
<accession>A0A482VFS2</accession>
<dbReference type="OrthoDB" id="8192496at2759"/>
<dbReference type="GO" id="GO:0003676">
    <property type="term" value="F:nucleic acid binding"/>
    <property type="evidence" value="ECO:0007669"/>
    <property type="project" value="InterPro"/>
</dbReference>
<evidence type="ECO:0000313" key="1">
    <source>
        <dbReference type="EMBL" id="RZB94390.1"/>
    </source>
</evidence>